<dbReference type="InterPro" id="IPR046522">
    <property type="entry name" value="DUF6699"/>
</dbReference>
<feature type="compositionally biased region" description="Pro residues" evidence="1">
    <location>
        <begin position="40"/>
        <end position="50"/>
    </location>
</feature>
<dbReference type="OrthoDB" id="2783256at2759"/>
<dbReference type="AlphaFoldDB" id="A0A369K524"/>
<dbReference type="STRING" id="39966.A0A369K524"/>
<accession>A0A369K524</accession>
<feature type="region of interest" description="Disordered" evidence="1">
    <location>
        <begin position="81"/>
        <end position="148"/>
    </location>
</feature>
<feature type="region of interest" description="Disordered" evidence="1">
    <location>
        <begin position="1"/>
        <end position="58"/>
    </location>
</feature>
<dbReference type="EMBL" id="LUEZ02000021">
    <property type="protein sequence ID" value="RDB26943.1"/>
    <property type="molecule type" value="Genomic_DNA"/>
</dbReference>
<name>A0A369K524_HYPMA</name>
<sequence>MAAKGVRFVRENNTYSYSPPQSPSPRQAYSPAQLEDPYLPQTPPRPPPPQAYAHASHTAHFIEENAIQFYSPTPIPSLSPAHLLPDACAPSDTPSPPYRPSPPLPPSPPHRVSAPRPPSPRDTPSTTFSSSTFSPQTDPYPPFSDNESPALNPSQFAPYLYEDGIHRFLKFSHPKIIILGVDESPRLLDNDTLSTAMTDVAFESRISTMKIKCQSLSWVIEVSGPDGSPLTVFDVLDGIYNNLRKYVTTTEFHDHEKSRRQEITQAFYRRLGRLPPPQAEMEKKKGVRRVDWLPHNSQFLGLLPSEEPTTYEMLVGNQ</sequence>
<gene>
    <name evidence="3" type="ORF">Hypma_005126</name>
</gene>
<protein>
    <recommendedName>
        <fullName evidence="2">DUF6699 domain-containing protein</fullName>
    </recommendedName>
</protein>
<evidence type="ECO:0000256" key="1">
    <source>
        <dbReference type="SAM" id="MobiDB-lite"/>
    </source>
</evidence>
<keyword evidence="4" id="KW-1185">Reference proteome</keyword>
<reference evidence="3" key="1">
    <citation type="submission" date="2018-04" db="EMBL/GenBank/DDBJ databases">
        <title>Whole genome sequencing of Hypsizygus marmoreus.</title>
        <authorList>
            <person name="Choi I.-G."/>
            <person name="Min B."/>
            <person name="Kim J.-G."/>
            <person name="Kim S."/>
            <person name="Oh Y.-L."/>
            <person name="Kong W.-S."/>
            <person name="Park H."/>
            <person name="Jeong J."/>
            <person name="Song E.-S."/>
        </authorList>
    </citation>
    <scope>NUCLEOTIDE SEQUENCE [LARGE SCALE GENOMIC DNA]</scope>
    <source>
        <strain evidence="3">51987-8</strain>
    </source>
</reference>
<evidence type="ECO:0000313" key="3">
    <source>
        <dbReference type="EMBL" id="RDB26943.1"/>
    </source>
</evidence>
<dbReference type="Pfam" id="PF20415">
    <property type="entry name" value="DUF6699"/>
    <property type="match status" value="1"/>
</dbReference>
<dbReference type="Proteomes" id="UP000076154">
    <property type="component" value="Unassembled WGS sequence"/>
</dbReference>
<evidence type="ECO:0000259" key="2">
    <source>
        <dbReference type="Pfam" id="PF20415"/>
    </source>
</evidence>
<feature type="compositionally biased region" description="Pro residues" evidence="1">
    <location>
        <begin position="93"/>
        <end position="121"/>
    </location>
</feature>
<feature type="compositionally biased region" description="Low complexity" evidence="1">
    <location>
        <begin position="15"/>
        <end position="39"/>
    </location>
</feature>
<organism evidence="3 4">
    <name type="scientific">Hypsizygus marmoreus</name>
    <name type="common">White beech mushroom</name>
    <name type="synonym">Agaricus marmoreus</name>
    <dbReference type="NCBI Taxonomy" id="39966"/>
    <lineage>
        <taxon>Eukaryota</taxon>
        <taxon>Fungi</taxon>
        <taxon>Dikarya</taxon>
        <taxon>Basidiomycota</taxon>
        <taxon>Agaricomycotina</taxon>
        <taxon>Agaricomycetes</taxon>
        <taxon>Agaricomycetidae</taxon>
        <taxon>Agaricales</taxon>
        <taxon>Tricholomatineae</taxon>
        <taxon>Lyophyllaceae</taxon>
        <taxon>Hypsizygus</taxon>
    </lineage>
</organism>
<feature type="compositionally biased region" description="Low complexity" evidence="1">
    <location>
        <begin position="122"/>
        <end position="137"/>
    </location>
</feature>
<comment type="caution">
    <text evidence="3">The sequence shown here is derived from an EMBL/GenBank/DDBJ whole genome shotgun (WGS) entry which is preliminary data.</text>
</comment>
<feature type="domain" description="DUF6699" evidence="2">
    <location>
        <begin position="190"/>
        <end position="305"/>
    </location>
</feature>
<proteinExistence type="predicted"/>
<dbReference type="InParanoid" id="A0A369K524"/>
<evidence type="ECO:0000313" key="4">
    <source>
        <dbReference type="Proteomes" id="UP000076154"/>
    </source>
</evidence>